<organism evidence="1 2">
    <name type="scientific">Rhododendron griersonianum</name>
    <dbReference type="NCBI Taxonomy" id="479676"/>
    <lineage>
        <taxon>Eukaryota</taxon>
        <taxon>Viridiplantae</taxon>
        <taxon>Streptophyta</taxon>
        <taxon>Embryophyta</taxon>
        <taxon>Tracheophyta</taxon>
        <taxon>Spermatophyta</taxon>
        <taxon>Magnoliopsida</taxon>
        <taxon>eudicotyledons</taxon>
        <taxon>Gunneridae</taxon>
        <taxon>Pentapetalae</taxon>
        <taxon>asterids</taxon>
        <taxon>Ericales</taxon>
        <taxon>Ericaceae</taxon>
        <taxon>Ericoideae</taxon>
        <taxon>Rhodoreae</taxon>
        <taxon>Rhododendron</taxon>
    </lineage>
</organism>
<dbReference type="Proteomes" id="UP000823749">
    <property type="component" value="Chromosome 4"/>
</dbReference>
<evidence type="ECO:0000313" key="1">
    <source>
        <dbReference type="EMBL" id="KAG5555221.1"/>
    </source>
</evidence>
<evidence type="ECO:0000313" key="2">
    <source>
        <dbReference type="Proteomes" id="UP000823749"/>
    </source>
</evidence>
<reference evidence="1" key="1">
    <citation type="submission" date="2020-08" db="EMBL/GenBank/DDBJ databases">
        <title>Plant Genome Project.</title>
        <authorList>
            <person name="Zhang R.-G."/>
        </authorList>
    </citation>
    <scope>NUCLEOTIDE SEQUENCE</scope>
    <source>
        <strain evidence="1">WSP0</strain>
        <tissue evidence="1">Leaf</tissue>
    </source>
</reference>
<dbReference type="EMBL" id="JACTNZ010000004">
    <property type="protein sequence ID" value="KAG5555221.1"/>
    <property type="molecule type" value="Genomic_DNA"/>
</dbReference>
<keyword evidence="2" id="KW-1185">Reference proteome</keyword>
<gene>
    <name evidence="1" type="ORF">RHGRI_012683</name>
</gene>
<name>A0AAV6KSS4_9ERIC</name>
<comment type="caution">
    <text evidence="1">The sequence shown here is derived from an EMBL/GenBank/DDBJ whole genome shotgun (WGS) entry which is preliminary data.</text>
</comment>
<dbReference type="AlphaFoldDB" id="A0AAV6KSS4"/>
<proteinExistence type="predicted"/>
<accession>A0AAV6KSS4</accession>
<evidence type="ECO:0008006" key="3">
    <source>
        <dbReference type="Google" id="ProtNLM"/>
    </source>
</evidence>
<protein>
    <recommendedName>
        <fullName evidence="3">Pectinesterase</fullName>
    </recommendedName>
</protein>
<sequence length="146" mass="15805">MRSGVWATESNAGILGLIDLCHARFVYGWAVGDSVVLGLGGGDWQRGWRLNRGGGGLYGDGFMASHLTVENTAAVADKGTWSYTPYTPSTVFYGQYNNFGPGAVDGITSPFVNTLVRNQPSEFTVRDFLNGETWLSPDIPHDLDLL</sequence>